<dbReference type="GO" id="GO:0019202">
    <property type="term" value="F:amino acid kinase activity"/>
    <property type="evidence" value="ECO:0007669"/>
    <property type="project" value="TreeGrafter"/>
</dbReference>
<dbReference type="AlphaFoldDB" id="A0A1Y3MIK0"/>
<evidence type="ECO:0000259" key="2">
    <source>
        <dbReference type="Pfam" id="PF01636"/>
    </source>
</evidence>
<dbReference type="InterPro" id="IPR002575">
    <property type="entry name" value="Aminoglycoside_PTrfase"/>
</dbReference>
<dbReference type="InterPro" id="IPR011009">
    <property type="entry name" value="Kinase-like_dom_sf"/>
</dbReference>
<comment type="similarity">
    <text evidence="1">Belongs to the pseudomonas-type ThrB family.</text>
</comment>
<dbReference type="InterPro" id="IPR050249">
    <property type="entry name" value="Pseudomonas-type_ThrB"/>
</dbReference>
<dbReference type="RefSeq" id="WP_077295292.1">
    <property type="nucleotide sequence ID" value="NZ_JBALMA010000627.1"/>
</dbReference>
<accession>A0A1Y3MIK0</accession>
<dbReference type="Proteomes" id="UP000195321">
    <property type="component" value="Unassembled WGS sequence"/>
</dbReference>
<protein>
    <submittedName>
        <fullName evidence="3">Aminoglycoside phosphotransferase</fullName>
    </submittedName>
</protein>
<comment type="caution">
    <text evidence="3">The sequence shown here is derived from an EMBL/GenBank/DDBJ whole genome shotgun (WGS) entry which is preliminary data.</text>
</comment>
<sequence length="327" mass="37580">MGIPNETLVKVLSEYGLVRPEITFLKHNENMTYKVTDLADGFIYLLRVHQPFTENLSGLQHTKEGLTSELQLLLDIANNTDFEVQTPIKNSFGKFIVEFDYQKTTTMTSLTKWIDSRTLNKEDFSNPKIVKAFGTQTAKLHQYLRTYNRALQQVRPNYGAKRIDTMIQQIYRGIEKGLFSQSNFNTVEKSLNLISSRLVNLEGLNAWGIIHGDLNMSNVLVTKLGGVAFIDYSLFGYGYYLFDVAMGALNSTATTRNLFFEGYFGKTEVPEDILMVVEGFMLMSVLGYYAFHMENEKIHTWIRERMPLLCTKHCLPFLNGERILYNF</sequence>
<dbReference type="Gene3D" id="3.90.1200.10">
    <property type="match status" value="1"/>
</dbReference>
<proteinExistence type="inferred from homology"/>
<dbReference type="EMBL" id="MWPX01000011">
    <property type="protein sequence ID" value="OUM48701.1"/>
    <property type="molecule type" value="Genomic_DNA"/>
</dbReference>
<organism evidence="3 4">
    <name type="scientific">Bacillus pseudomycoides</name>
    <dbReference type="NCBI Taxonomy" id="64104"/>
    <lineage>
        <taxon>Bacteria</taxon>
        <taxon>Bacillati</taxon>
        <taxon>Bacillota</taxon>
        <taxon>Bacilli</taxon>
        <taxon>Bacillales</taxon>
        <taxon>Bacillaceae</taxon>
        <taxon>Bacillus</taxon>
        <taxon>Bacillus cereus group</taxon>
    </lineage>
</organism>
<dbReference type="SUPFAM" id="SSF56112">
    <property type="entry name" value="Protein kinase-like (PK-like)"/>
    <property type="match status" value="1"/>
</dbReference>
<evidence type="ECO:0000313" key="3">
    <source>
        <dbReference type="EMBL" id="OUM48701.1"/>
    </source>
</evidence>
<evidence type="ECO:0000313" key="4">
    <source>
        <dbReference type="Proteomes" id="UP000195321"/>
    </source>
</evidence>
<name>A0A1Y3MIK0_9BACI</name>
<keyword evidence="3" id="KW-0808">Transferase</keyword>
<gene>
    <name evidence="3" type="ORF">BW425_12200</name>
</gene>
<dbReference type="PANTHER" id="PTHR21064">
    <property type="entry name" value="AMINOGLYCOSIDE PHOSPHOTRANSFERASE DOMAIN-CONTAINING PROTEIN-RELATED"/>
    <property type="match status" value="1"/>
</dbReference>
<evidence type="ECO:0000256" key="1">
    <source>
        <dbReference type="ARBA" id="ARBA00038240"/>
    </source>
</evidence>
<dbReference type="Pfam" id="PF01636">
    <property type="entry name" value="APH"/>
    <property type="match status" value="1"/>
</dbReference>
<reference evidence="3 4" key="1">
    <citation type="submission" date="2017-02" db="EMBL/GenBank/DDBJ databases">
        <title>Bacillus pseudomycoides isolate FSL K6-0042.</title>
        <authorList>
            <person name="Kovac J."/>
        </authorList>
    </citation>
    <scope>NUCLEOTIDE SEQUENCE [LARGE SCALE GENOMIC DNA]</scope>
    <source>
        <strain evidence="3 4">FSL K6-0042</strain>
    </source>
</reference>
<dbReference type="PANTHER" id="PTHR21064:SF6">
    <property type="entry name" value="AMINOGLYCOSIDE PHOSPHOTRANSFERASE DOMAIN-CONTAINING PROTEIN"/>
    <property type="match status" value="1"/>
</dbReference>
<feature type="domain" description="Aminoglycoside phosphotransferase" evidence="2">
    <location>
        <begin position="28"/>
        <end position="263"/>
    </location>
</feature>